<comment type="similarity">
    <text evidence="2">Belongs to the galactose-3-O-sulfotransferase family.</text>
</comment>
<evidence type="ECO:0000256" key="10">
    <source>
        <dbReference type="SAM" id="Phobius"/>
    </source>
</evidence>
<sequence length="497" mass="58220">MAKVMWQSFCFLSLVVITSVVVISWHLFNNGDRDPSVHRHVHLVHTDRLDRNSKRGNPPDLLFHWDVDKRSDYDAVMDFMEQGVAGHPQNQRGDIAARKLDLNSDSEPDSTDDENWTKNKLQVDNLPGEENVKKVNVSESLVPKEVGTSRLRADVAKLYNVTSTCKPLQSIAMIKTHKCSSSTLQNILFRKAEDLDLQVALPATSVYMGSPSYFSRRYIHLDRGQKYNIMASHMRFRSPRDVKQVMMDDAKYITILRDPVKQYESIFTYYGLQKRFKARLHDFLKSPERHFRLFEPRMTRVVGRNPMCYDNGWDARLFPEGNTRIDQFITILEEWYDLVLIAEYFDESLILLKDLMCWTLDDVVYFSQNARNKDSVVSLSSEDKVAIHKWNWADSKLYVHFNKSLWQKIEQYGKERMELEVNILTQKKEKLAADCIGQTVKEGDKRMWYPSGIKVNSFLLNPNAVHKHLCEQMTRPENTFLNKLREKQMMSFRRGRR</sequence>
<comment type="subcellular location">
    <subcellularLocation>
        <location evidence="1">Golgi apparatus membrane</location>
        <topology evidence="1">Single-pass type II membrane protein</topology>
    </subcellularLocation>
</comment>
<dbReference type="Pfam" id="PF06990">
    <property type="entry name" value="Gal-3-0_sulfotr"/>
    <property type="match status" value="1"/>
</dbReference>
<dbReference type="EMBL" id="JAIZAY010000012">
    <property type="protein sequence ID" value="KAJ8032523.1"/>
    <property type="molecule type" value="Genomic_DNA"/>
</dbReference>
<reference evidence="11" key="1">
    <citation type="submission" date="2021-10" db="EMBL/GenBank/DDBJ databases">
        <title>Tropical sea cucumber genome reveals ecological adaptation and Cuvierian tubules defense mechanism.</title>
        <authorList>
            <person name="Chen T."/>
        </authorList>
    </citation>
    <scope>NUCLEOTIDE SEQUENCE</scope>
    <source>
        <strain evidence="11">Nanhai2018</strain>
        <tissue evidence="11">Muscle</tissue>
    </source>
</reference>
<dbReference type="GO" id="GO:0001733">
    <property type="term" value="F:galactosylceramide sulfotransferase activity"/>
    <property type="evidence" value="ECO:0007669"/>
    <property type="project" value="InterPro"/>
</dbReference>
<dbReference type="PANTHER" id="PTHR14647:SF86">
    <property type="entry name" value="GALACTOSE-3-O-SULFOTRANSFERASE"/>
    <property type="match status" value="1"/>
</dbReference>
<keyword evidence="5" id="KW-0735">Signal-anchor</keyword>
<keyword evidence="7" id="KW-0333">Golgi apparatus</keyword>
<evidence type="ECO:0000313" key="11">
    <source>
        <dbReference type="EMBL" id="KAJ8032523.1"/>
    </source>
</evidence>
<comment type="caution">
    <text evidence="11">The sequence shown here is derived from an EMBL/GenBank/DDBJ whole genome shotgun (WGS) entry which is preliminary data.</text>
</comment>
<keyword evidence="12" id="KW-1185">Reference proteome</keyword>
<keyword evidence="9" id="KW-0325">Glycoprotein</keyword>
<dbReference type="AlphaFoldDB" id="A0A9Q1BST9"/>
<keyword evidence="3" id="KW-0808">Transferase</keyword>
<dbReference type="InterPro" id="IPR027417">
    <property type="entry name" value="P-loop_NTPase"/>
</dbReference>
<keyword evidence="8 10" id="KW-0472">Membrane</keyword>
<evidence type="ECO:0000256" key="9">
    <source>
        <dbReference type="ARBA" id="ARBA00023180"/>
    </source>
</evidence>
<dbReference type="PANTHER" id="PTHR14647">
    <property type="entry name" value="GALACTOSE-3-O-SULFOTRANSFERASE"/>
    <property type="match status" value="1"/>
</dbReference>
<keyword evidence="4 10" id="KW-0812">Transmembrane</keyword>
<evidence type="ECO:0000256" key="2">
    <source>
        <dbReference type="ARBA" id="ARBA00008124"/>
    </source>
</evidence>
<accession>A0A9Q1BST9</accession>
<feature type="transmembrane region" description="Helical" evidence="10">
    <location>
        <begin position="9"/>
        <end position="28"/>
    </location>
</feature>
<protein>
    <submittedName>
        <fullName evidence="11">Galactosylceramide sulfotransferase</fullName>
    </submittedName>
</protein>
<dbReference type="Gene3D" id="3.40.50.300">
    <property type="entry name" value="P-loop containing nucleotide triphosphate hydrolases"/>
    <property type="match status" value="1"/>
</dbReference>
<evidence type="ECO:0000313" key="12">
    <source>
        <dbReference type="Proteomes" id="UP001152320"/>
    </source>
</evidence>
<dbReference type="GO" id="GO:0009247">
    <property type="term" value="P:glycolipid biosynthetic process"/>
    <property type="evidence" value="ECO:0007669"/>
    <property type="project" value="InterPro"/>
</dbReference>
<name>A0A9Q1BST9_HOLLE</name>
<dbReference type="Proteomes" id="UP001152320">
    <property type="component" value="Chromosome 12"/>
</dbReference>
<dbReference type="InterPro" id="IPR009729">
    <property type="entry name" value="Gal-3-0_sulfotransfrase"/>
</dbReference>
<evidence type="ECO:0000256" key="7">
    <source>
        <dbReference type="ARBA" id="ARBA00023034"/>
    </source>
</evidence>
<evidence type="ECO:0000256" key="3">
    <source>
        <dbReference type="ARBA" id="ARBA00022679"/>
    </source>
</evidence>
<dbReference type="GO" id="GO:0000139">
    <property type="term" value="C:Golgi membrane"/>
    <property type="evidence" value="ECO:0007669"/>
    <property type="project" value="UniProtKB-SubCell"/>
</dbReference>
<evidence type="ECO:0000256" key="6">
    <source>
        <dbReference type="ARBA" id="ARBA00022989"/>
    </source>
</evidence>
<evidence type="ECO:0000256" key="1">
    <source>
        <dbReference type="ARBA" id="ARBA00004323"/>
    </source>
</evidence>
<evidence type="ECO:0000256" key="8">
    <source>
        <dbReference type="ARBA" id="ARBA00023136"/>
    </source>
</evidence>
<dbReference type="OrthoDB" id="514299at2759"/>
<gene>
    <name evidence="11" type="ORF">HOLleu_26074</name>
</gene>
<evidence type="ECO:0000256" key="5">
    <source>
        <dbReference type="ARBA" id="ARBA00022968"/>
    </source>
</evidence>
<dbReference type="SUPFAM" id="SSF52540">
    <property type="entry name" value="P-loop containing nucleoside triphosphate hydrolases"/>
    <property type="match status" value="1"/>
</dbReference>
<evidence type="ECO:0000256" key="4">
    <source>
        <dbReference type="ARBA" id="ARBA00022692"/>
    </source>
</evidence>
<keyword evidence="6 10" id="KW-1133">Transmembrane helix</keyword>
<organism evidence="11 12">
    <name type="scientific">Holothuria leucospilota</name>
    <name type="common">Black long sea cucumber</name>
    <name type="synonym">Mertensiothuria leucospilota</name>
    <dbReference type="NCBI Taxonomy" id="206669"/>
    <lineage>
        <taxon>Eukaryota</taxon>
        <taxon>Metazoa</taxon>
        <taxon>Echinodermata</taxon>
        <taxon>Eleutherozoa</taxon>
        <taxon>Echinozoa</taxon>
        <taxon>Holothuroidea</taxon>
        <taxon>Aspidochirotacea</taxon>
        <taxon>Aspidochirotida</taxon>
        <taxon>Holothuriidae</taxon>
        <taxon>Holothuria</taxon>
    </lineage>
</organism>
<proteinExistence type="inferred from homology"/>